<evidence type="ECO:0008006" key="4">
    <source>
        <dbReference type="Google" id="ProtNLM"/>
    </source>
</evidence>
<comment type="caution">
    <text evidence="2">The sequence shown here is derived from an EMBL/GenBank/DDBJ whole genome shotgun (WGS) entry which is preliminary data.</text>
</comment>
<sequence>MMVAVAVLGSVASCGNGPSATVASQSLTAGPSAVADSPPTTTESADDGAQWAETYVDQPMVFSVAKPGSSYPAIDPGMWAGTARNPDPNDLVPCRSWQWVGEDRKNIIGVFGTPIGESKLQFTIEHVPGHVELSGDCDWSGGWDG</sequence>
<gene>
    <name evidence="2" type="ORF">A5742_07890</name>
</gene>
<organism evidence="2 3">
    <name type="scientific">Mycolicibacterium fortuitum</name>
    <name type="common">Mycobacterium fortuitum</name>
    <dbReference type="NCBI Taxonomy" id="1766"/>
    <lineage>
        <taxon>Bacteria</taxon>
        <taxon>Bacillati</taxon>
        <taxon>Actinomycetota</taxon>
        <taxon>Actinomycetes</taxon>
        <taxon>Mycobacteriales</taxon>
        <taxon>Mycobacteriaceae</taxon>
        <taxon>Mycolicibacterium</taxon>
    </lineage>
</organism>
<evidence type="ECO:0000313" key="2">
    <source>
        <dbReference type="EMBL" id="OMC37994.1"/>
    </source>
</evidence>
<protein>
    <recommendedName>
        <fullName evidence="4">Lipoprotein</fullName>
    </recommendedName>
</protein>
<feature type="region of interest" description="Disordered" evidence="1">
    <location>
        <begin position="28"/>
        <end position="48"/>
    </location>
</feature>
<evidence type="ECO:0000313" key="3">
    <source>
        <dbReference type="Proteomes" id="UP000187001"/>
    </source>
</evidence>
<dbReference type="AlphaFoldDB" id="A0ABD6QGV5"/>
<reference evidence="2 3" key="1">
    <citation type="submission" date="2016-07" db="EMBL/GenBank/DDBJ databases">
        <authorList>
            <person name="Sutton G."/>
            <person name="Brinkac L."/>
            <person name="Sanka R."/>
            <person name="Adams M."/>
            <person name="Lau E."/>
            <person name="Kumar A."/>
            <person name="Macaden R."/>
        </authorList>
    </citation>
    <scope>NUCLEOTIDE SEQUENCE [LARGE SCALE GENOMIC DNA]</scope>
    <source>
        <strain evidence="2 3">GA-0871</strain>
    </source>
</reference>
<name>A0ABD6QGV5_MYCFO</name>
<dbReference type="Proteomes" id="UP000187001">
    <property type="component" value="Unassembled WGS sequence"/>
</dbReference>
<evidence type="ECO:0000256" key="1">
    <source>
        <dbReference type="SAM" id="MobiDB-lite"/>
    </source>
</evidence>
<dbReference type="EMBL" id="MBER01000134">
    <property type="protein sequence ID" value="OMC37994.1"/>
    <property type="molecule type" value="Genomic_DNA"/>
</dbReference>
<proteinExistence type="predicted"/>
<accession>A0ABD6QGV5</accession>